<dbReference type="PANTHER" id="PTHR43249:SF1">
    <property type="entry name" value="D-GLUCOSIDE 3-DEHYDROGENASE"/>
    <property type="match status" value="1"/>
</dbReference>
<protein>
    <submittedName>
        <fullName evidence="3">Putative dehydrogenase</fullName>
    </submittedName>
</protein>
<dbReference type="SUPFAM" id="SSF55347">
    <property type="entry name" value="Glyceraldehyde-3-phosphate dehydrogenase-like, C-terminal domain"/>
    <property type="match status" value="1"/>
</dbReference>
<evidence type="ECO:0000259" key="2">
    <source>
        <dbReference type="Pfam" id="PF22725"/>
    </source>
</evidence>
<evidence type="ECO:0000313" key="4">
    <source>
        <dbReference type="Proteomes" id="UP000530571"/>
    </source>
</evidence>
<dbReference type="InterPro" id="IPR052515">
    <property type="entry name" value="Gfo/Idh/MocA_Oxidoreductase"/>
</dbReference>
<accession>A0A7W6PBC3</accession>
<name>A0A7W6PBC3_9HYPH</name>
<dbReference type="RefSeq" id="WP_183489250.1">
    <property type="nucleotide sequence ID" value="NZ_JACIDZ010000014.1"/>
</dbReference>
<feature type="domain" description="Gfo/Idh/MocA-like oxidoreductase N-terminal" evidence="1">
    <location>
        <begin position="5"/>
        <end position="122"/>
    </location>
</feature>
<dbReference type="SUPFAM" id="SSF51735">
    <property type="entry name" value="NAD(P)-binding Rossmann-fold domains"/>
    <property type="match status" value="1"/>
</dbReference>
<dbReference type="EMBL" id="JACIDZ010000014">
    <property type="protein sequence ID" value="MBB4123730.1"/>
    <property type="molecule type" value="Genomic_DNA"/>
</dbReference>
<proteinExistence type="predicted"/>
<keyword evidence="4" id="KW-1185">Reference proteome</keyword>
<organism evidence="3 4">
    <name type="scientific">Martelella radicis</name>
    <dbReference type="NCBI Taxonomy" id="1397476"/>
    <lineage>
        <taxon>Bacteria</taxon>
        <taxon>Pseudomonadati</taxon>
        <taxon>Pseudomonadota</taxon>
        <taxon>Alphaproteobacteria</taxon>
        <taxon>Hyphomicrobiales</taxon>
        <taxon>Aurantimonadaceae</taxon>
        <taxon>Martelella</taxon>
    </lineage>
</organism>
<dbReference type="InterPro" id="IPR000683">
    <property type="entry name" value="Gfo/Idh/MocA-like_OxRdtase_N"/>
</dbReference>
<dbReference type="PANTHER" id="PTHR43249">
    <property type="entry name" value="UDP-N-ACETYL-2-AMINO-2-DEOXY-D-GLUCURONATE OXIDASE"/>
    <property type="match status" value="1"/>
</dbReference>
<dbReference type="GO" id="GO:0000166">
    <property type="term" value="F:nucleotide binding"/>
    <property type="evidence" value="ECO:0007669"/>
    <property type="project" value="InterPro"/>
</dbReference>
<evidence type="ECO:0000313" key="3">
    <source>
        <dbReference type="EMBL" id="MBB4123730.1"/>
    </source>
</evidence>
<dbReference type="Gene3D" id="3.40.50.720">
    <property type="entry name" value="NAD(P)-binding Rossmann-like Domain"/>
    <property type="match status" value="1"/>
</dbReference>
<dbReference type="AlphaFoldDB" id="A0A7W6PBC3"/>
<feature type="domain" description="GFO/IDH/MocA-like oxidoreductase" evidence="2">
    <location>
        <begin position="133"/>
        <end position="252"/>
    </location>
</feature>
<dbReference type="Gene3D" id="3.30.360.10">
    <property type="entry name" value="Dihydrodipicolinate Reductase, domain 2"/>
    <property type="match status" value="1"/>
</dbReference>
<reference evidence="3 4" key="1">
    <citation type="submission" date="2020-08" db="EMBL/GenBank/DDBJ databases">
        <title>Genomic Encyclopedia of Type Strains, Phase IV (KMG-IV): sequencing the most valuable type-strain genomes for metagenomic binning, comparative biology and taxonomic classification.</title>
        <authorList>
            <person name="Goeker M."/>
        </authorList>
    </citation>
    <scope>NUCLEOTIDE SEQUENCE [LARGE SCALE GENOMIC DNA]</scope>
    <source>
        <strain evidence="3 4">DSM 28101</strain>
    </source>
</reference>
<sequence length="364" mass="39523">MIDKLKVAIVGAGIGEEHLQKGFAPAADLFAVTTICDVDHARATAMAARHGIDDVVTSFDDLLERGDIDVIDICTPSKLHFAQTIAALEAGKHVICEKPLVSSLREMDALEETAAAARGLLMPIFQYRFGAGVQKARLIIDSGLAGKPYFGSAETFWRREKDYYANSWRGRWSGEMGGVLVTHAIHIHDLFTHLMGPVDCLFGRIATRVNAIEVDDCASACLQMKSGALASLSATLGSQDQISRIRLMFENVTIESGHVPYAPGREPWTFIPRNDEIGDAINAALADFPSRADGFEYQVRGFHAAIADGAALPVTLADARRSIELASAFYHSARLREDVCLPLGKDHPVYDGWVPAWATKSAAE</sequence>
<gene>
    <name evidence="3" type="ORF">GGR30_003678</name>
</gene>
<dbReference type="Proteomes" id="UP000530571">
    <property type="component" value="Unassembled WGS sequence"/>
</dbReference>
<comment type="caution">
    <text evidence="3">The sequence shown here is derived from an EMBL/GenBank/DDBJ whole genome shotgun (WGS) entry which is preliminary data.</text>
</comment>
<evidence type="ECO:0000259" key="1">
    <source>
        <dbReference type="Pfam" id="PF01408"/>
    </source>
</evidence>
<dbReference type="InterPro" id="IPR055170">
    <property type="entry name" value="GFO_IDH_MocA-like_dom"/>
</dbReference>
<dbReference type="Pfam" id="PF22725">
    <property type="entry name" value="GFO_IDH_MocA_C3"/>
    <property type="match status" value="1"/>
</dbReference>
<dbReference type="InterPro" id="IPR036291">
    <property type="entry name" value="NAD(P)-bd_dom_sf"/>
</dbReference>
<dbReference type="Pfam" id="PF01408">
    <property type="entry name" value="GFO_IDH_MocA"/>
    <property type="match status" value="1"/>
</dbReference>